<organism evidence="1 2">
    <name type="scientific">Pseudoalteromonas denitrificans DSM 6059</name>
    <dbReference type="NCBI Taxonomy" id="1123010"/>
    <lineage>
        <taxon>Bacteria</taxon>
        <taxon>Pseudomonadati</taxon>
        <taxon>Pseudomonadota</taxon>
        <taxon>Gammaproteobacteria</taxon>
        <taxon>Alteromonadales</taxon>
        <taxon>Pseudoalteromonadaceae</taxon>
        <taxon>Pseudoalteromonas</taxon>
    </lineage>
</organism>
<dbReference type="EMBL" id="FOLO01000036">
    <property type="protein sequence ID" value="SFD15147.1"/>
    <property type="molecule type" value="Genomic_DNA"/>
</dbReference>
<sequence>MSQNLQIEYVQRLIKIAGIGKKSKYDNLAKTSALYQLHTITQQDTSWGADEATKAHKAYLDLIIKKALEA</sequence>
<dbReference type="AlphaFoldDB" id="A0A1I1PZK4"/>
<proteinExistence type="predicted"/>
<evidence type="ECO:0000313" key="1">
    <source>
        <dbReference type="EMBL" id="SFD15147.1"/>
    </source>
</evidence>
<dbReference type="STRING" id="1123010.SAMN02745724_03680"/>
<dbReference type="Proteomes" id="UP000198862">
    <property type="component" value="Unassembled WGS sequence"/>
</dbReference>
<evidence type="ECO:0000313" key="2">
    <source>
        <dbReference type="Proteomes" id="UP000198862"/>
    </source>
</evidence>
<protein>
    <submittedName>
        <fullName evidence="1">Uncharacterized protein</fullName>
    </submittedName>
</protein>
<name>A0A1I1PZK4_9GAMM</name>
<accession>A0A1I1PZK4</accession>
<gene>
    <name evidence="1" type="ORF">SAMN02745724_03680</name>
</gene>
<keyword evidence="2" id="KW-1185">Reference proteome</keyword>
<reference evidence="1 2" key="1">
    <citation type="submission" date="2016-10" db="EMBL/GenBank/DDBJ databases">
        <authorList>
            <person name="de Groot N.N."/>
        </authorList>
    </citation>
    <scope>NUCLEOTIDE SEQUENCE [LARGE SCALE GENOMIC DNA]</scope>
    <source>
        <strain evidence="1 2">DSM 6059</strain>
    </source>
</reference>